<dbReference type="GO" id="GO:0032259">
    <property type="term" value="P:methylation"/>
    <property type="evidence" value="ECO:0007669"/>
    <property type="project" value="UniProtKB-KW"/>
</dbReference>
<sequence>MRRVSASVHADVPRDQDRSAALRKGIEELGPWFHNIDLHDGITTAPDHFLGDYPRFKFATFEHVLPADLSGKSVLDIGCNAGFYSVEMKRRGAERVVGIDSDERYLAQARFACAELGFEGIEFRNMSVYDVAALGEKFDFVVFMGVLYHLRHPLLALDLIREHVAGDMMLFQTLQQGSNDVLAVPENHPFFMPGTTTPPAYFDDPGYPKMHFIEREFANDWTNWWAPNAACSQAMLRAAGFTIEAHPQADVYLCRTAPVPYSGYGPAAVYPARGGEVR</sequence>
<gene>
    <name evidence="1" type="ORF">GR702_17925</name>
</gene>
<keyword evidence="1" id="KW-0489">Methyltransferase</keyword>
<protein>
    <submittedName>
        <fullName evidence="1">TIGR04290 family methyltransferase</fullName>
    </submittedName>
</protein>
<comment type="caution">
    <text evidence="1">The sequence shown here is derived from an EMBL/GenBank/DDBJ whole genome shotgun (WGS) entry which is preliminary data.</text>
</comment>
<keyword evidence="2" id="KW-1185">Reference proteome</keyword>
<dbReference type="Pfam" id="PF08003">
    <property type="entry name" value="Methyltransf_9"/>
    <property type="match status" value="1"/>
</dbReference>
<evidence type="ECO:0000313" key="2">
    <source>
        <dbReference type="Proteomes" id="UP000465810"/>
    </source>
</evidence>
<evidence type="ECO:0000313" key="1">
    <source>
        <dbReference type="EMBL" id="MYL99640.1"/>
    </source>
</evidence>
<dbReference type="Proteomes" id="UP000465810">
    <property type="component" value="Unassembled WGS sequence"/>
</dbReference>
<dbReference type="Gene3D" id="3.40.50.150">
    <property type="entry name" value="Vaccinia Virus protein VP39"/>
    <property type="match status" value="1"/>
</dbReference>
<accession>A0A7X4K8W5</accession>
<dbReference type="AlphaFoldDB" id="A0A7X4K8W5"/>
<dbReference type="SUPFAM" id="SSF53335">
    <property type="entry name" value="S-adenosyl-L-methionine-dependent methyltransferases"/>
    <property type="match status" value="1"/>
</dbReference>
<organism evidence="1 2">
    <name type="scientific">Novosphingobium silvae</name>
    <dbReference type="NCBI Taxonomy" id="2692619"/>
    <lineage>
        <taxon>Bacteria</taxon>
        <taxon>Pseudomonadati</taxon>
        <taxon>Pseudomonadota</taxon>
        <taxon>Alphaproteobacteria</taxon>
        <taxon>Sphingomonadales</taxon>
        <taxon>Sphingomonadaceae</taxon>
        <taxon>Novosphingobium</taxon>
    </lineage>
</organism>
<dbReference type="NCBIfam" id="TIGR04290">
    <property type="entry name" value="meth_Rta_06860"/>
    <property type="match status" value="1"/>
</dbReference>
<proteinExistence type="predicted"/>
<reference evidence="1 2" key="1">
    <citation type="submission" date="2019-12" db="EMBL/GenBank/DDBJ databases">
        <authorList>
            <person name="Feng G."/>
            <person name="Zhu H."/>
        </authorList>
    </citation>
    <scope>NUCLEOTIDE SEQUENCE [LARGE SCALE GENOMIC DNA]</scope>
    <source>
        <strain evidence="1 2">FGD1</strain>
    </source>
</reference>
<keyword evidence="1" id="KW-0808">Transferase</keyword>
<dbReference type="InterPro" id="IPR027555">
    <property type="entry name" value="Mo5U34_MeTrfas-like"/>
</dbReference>
<dbReference type="InterPro" id="IPR027554">
    <property type="entry name" value="Meth_Rta_06860"/>
</dbReference>
<dbReference type="CDD" id="cd02440">
    <property type="entry name" value="AdoMet_MTases"/>
    <property type="match status" value="1"/>
</dbReference>
<dbReference type="GO" id="GO:0008168">
    <property type="term" value="F:methyltransferase activity"/>
    <property type="evidence" value="ECO:0007669"/>
    <property type="project" value="UniProtKB-KW"/>
</dbReference>
<dbReference type="PANTHER" id="PTHR43861">
    <property type="entry name" value="TRANS-ACONITATE 2-METHYLTRANSFERASE-RELATED"/>
    <property type="match status" value="1"/>
</dbReference>
<name>A0A7X4K8W5_9SPHN</name>
<dbReference type="EMBL" id="WVTD01000018">
    <property type="protein sequence ID" value="MYL99640.1"/>
    <property type="molecule type" value="Genomic_DNA"/>
</dbReference>
<dbReference type="RefSeq" id="WP_160987082.1">
    <property type="nucleotide sequence ID" value="NZ_WVTD01000018.1"/>
</dbReference>
<dbReference type="InterPro" id="IPR029063">
    <property type="entry name" value="SAM-dependent_MTases_sf"/>
</dbReference>